<feature type="domain" description="C2H2-type" evidence="10">
    <location>
        <begin position="125"/>
        <end position="148"/>
    </location>
</feature>
<evidence type="ECO:0000313" key="11">
    <source>
        <dbReference type="EMBL" id="CAF1008748.1"/>
    </source>
</evidence>
<feature type="signal peptide" evidence="9">
    <location>
        <begin position="1"/>
        <end position="21"/>
    </location>
</feature>
<evidence type="ECO:0000259" key="10">
    <source>
        <dbReference type="PROSITE" id="PS50157"/>
    </source>
</evidence>
<dbReference type="Pfam" id="PF00096">
    <property type="entry name" value="zf-C2H2"/>
    <property type="match status" value="2"/>
</dbReference>
<dbReference type="GO" id="GO:0005634">
    <property type="term" value="C:nucleus"/>
    <property type="evidence" value="ECO:0007669"/>
    <property type="project" value="UniProtKB-SubCell"/>
</dbReference>
<evidence type="ECO:0000256" key="9">
    <source>
        <dbReference type="SAM" id="SignalP"/>
    </source>
</evidence>
<keyword evidence="9" id="KW-0732">Signal</keyword>
<name>A0A8S2IUK4_9BILA</name>
<dbReference type="PANTHER" id="PTHR24406">
    <property type="entry name" value="TRANSCRIPTIONAL REPRESSOR CTCFL-RELATED"/>
    <property type="match status" value="1"/>
</dbReference>
<comment type="subcellular location">
    <subcellularLocation>
        <location evidence="1">Nucleus</location>
    </subcellularLocation>
</comment>
<dbReference type="SMART" id="SM00355">
    <property type="entry name" value="ZnF_C2H2"/>
    <property type="match status" value="5"/>
</dbReference>
<feature type="region of interest" description="Disordered" evidence="8">
    <location>
        <begin position="102"/>
        <end position="121"/>
    </location>
</feature>
<evidence type="ECO:0000256" key="5">
    <source>
        <dbReference type="ARBA" id="ARBA00022833"/>
    </source>
</evidence>
<accession>A0A8S2IUK4</accession>
<proteinExistence type="predicted"/>
<dbReference type="InterPro" id="IPR050888">
    <property type="entry name" value="ZnF_C2H2-type_TF"/>
</dbReference>
<keyword evidence="4 7" id="KW-0863">Zinc-finger</keyword>
<keyword evidence="5" id="KW-0862">Zinc</keyword>
<dbReference type="GO" id="GO:0008270">
    <property type="term" value="F:zinc ion binding"/>
    <property type="evidence" value="ECO:0007669"/>
    <property type="project" value="UniProtKB-KW"/>
</dbReference>
<dbReference type="EMBL" id="CAJOBA010006612">
    <property type="protein sequence ID" value="CAF3777669.1"/>
    <property type="molecule type" value="Genomic_DNA"/>
</dbReference>
<dbReference type="PROSITE" id="PS50157">
    <property type="entry name" value="ZINC_FINGER_C2H2_2"/>
    <property type="match status" value="3"/>
</dbReference>
<dbReference type="EMBL" id="CAJNOK010006605">
    <property type="protein sequence ID" value="CAF1008748.1"/>
    <property type="molecule type" value="Genomic_DNA"/>
</dbReference>
<organism evidence="12 13">
    <name type="scientific">Didymodactylos carnosus</name>
    <dbReference type="NCBI Taxonomy" id="1234261"/>
    <lineage>
        <taxon>Eukaryota</taxon>
        <taxon>Metazoa</taxon>
        <taxon>Spiralia</taxon>
        <taxon>Gnathifera</taxon>
        <taxon>Rotifera</taxon>
        <taxon>Eurotatoria</taxon>
        <taxon>Bdelloidea</taxon>
        <taxon>Philodinida</taxon>
        <taxon>Philodinidae</taxon>
        <taxon>Didymodactylos</taxon>
    </lineage>
</organism>
<comment type="caution">
    <text evidence="12">The sequence shown here is derived from an EMBL/GenBank/DDBJ whole genome shotgun (WGS) entry which is preliminary data.</text>
</comment>
<evidence type="ECO:0000256" key="3">
    <source>
        <dbReference type="ARBA" id="ARBA00022737"/>
    </source>
</evidence>
<feature type="domain" description="C2H2-type" evidence="10">
    <location>
        <begin position="207"/>
        <end position="231"/>
    </location>
</feature>
<evidence type="ECO:0000313" key="12">
    <source>
        <dbReference type="EMBL" id="CAF3777669.1"/>
    </source>
</evidence>
<evidence type="ECO:0000256" key="7">
    <source>
        <dbReference type="PROSITE-ProRule" id="PRU00042"/>
    </source>
</evidence>
<evidence type="ECO:0000256" key="1">
    <source>
        <dbReference type="ARBA" id="ARBA00004123"/>
    </source>
</evidence>
<dbReference type="Gene3D" id="3.30.160.60">
    <property type="entry name" value="Classic Zinc Finger"/>
    <property type="match status" value="1"/>
</dbReference>
<gene>
    <name evidence="11" type="ORF">OVA965_LOCUS14933</name>
    <name evidence="12" type="ORF">TMI583_LOCUS14936</name>
</gene>
<evidence type="ECO:0000256" key="8">
    <source>
        <dbReference type="SAM" id="MobiDB-lite"/>
    </source>
</evidence>
<keyword evidence="2" id="KW-0479">Metal-binding</keyword>
<keyword evidence="3" id="KW-0677">Repeat</keyword>
<reference evidence="12" key="1">
    <citation type="submission" date="2021-02" db="EMBL/GenBank/DDBJ databases">
        <authorList>
            <person name="Nowell W R."/>
        </authorList>
    </citation>
    <scope>NUCLEOTIDE SEQUENCE</scope>
</reference>
<feature type="chain" id="PRO_5036273616" description="C2H2-type domain-containing protein" evidence="9">
    <location>
        <begin position="22"/>
        <end position="295"/>
    </location>
</feature>
<evidence type="ECO:0000256" key="6">
    <source>
        <dbReference type="ARBA" id="ARBA00023242"/>
    </source>
</evidence>
<dbReference type="PROSITE" id="PS00028">
    <property type="entry name" value="ZINC_FINGER_C2H2_1"/>
    <property type="match status" value="4"/>
</dbReference>
<evidence type="ECO:0000256" key="4">
    <source>
        <dbReference type="ARBA" id="ARBA00022771"/>
    </source>
</evidence>
<dbReference type="Proteomes" id="UP000677228">
    <property type="component" value="Unassembled WGS sequence"/>
</dbReference>
<feature type="domain" description="C2H2-type" evidence="10">
    <location>
        <begin position="55"/>
        <end position="83"/>
    </location>
</feature>
<dbReference type="InterPro" id="IPR013087">
    <property type="entry name" value="Znf_C2H2_type"/>
</dbReference>
<dbReference type="AlphaFoldDB" id="A0A8S2IUK4"/>
<keyword evidence="6" id="KW-0539">Nucleus</keyword>
<dbReference type="Proteomes" id="UP000682733">
    <property type="component" value="Unassembled WGS sequence"/>
</dbReference>
<protein>
    <recommendedName>
        <fullName evidence="10">C2H2-type domain-containing protein</fullName>
    </recommendedName>
</protein>
<sequence length="295" mass="34369">MSTSVFLYLCFIIFLVNIVQRDCNTGTNVGLRGCKRIRSDSSSNEEAGLNPDIAETCGECGKSFEDLPLLHDHIRSYHPEIQSVIESEKEEDDFAWHNELSGNSESEEEDNDEPAHPLYDPRNENQCRKCGRIYMTKYHLAKHMKQKHRHLWTPCPIDDCYSNFRHADSIHRHMRHRHPAHLDPQTGLYPGGYQRTRDKKQRQMTDFRCSECHSYFPTARTLHDHGYNLHTFIYKCPDVSCIRHTEPFTTKQNCEGHLKTKHPNLQLQCIKEITLFGIIHSPEAFAKMRDSKSQA</sequence>
<evidence type="ECO:0000256" key="2">
    <source>
        <dbReference type="ARBA" id="ARBA00022723"/>
    </source>
</evidence>
<evidence type="ECO:0000313" key="13">
    <source>
        <dbReference type="Proteomes" id="UP000682733"/>
    </source>
</evidence>